<sequence>MQSERILLSQLPDELKELVEIKDAEAIINYFFEYDIDERRLADALSRYAIVKDDVELHRASAGVYMHCLPYLDDAFHLAYFHEWRALELMDFTSRDDLSDFLQNREHPDFDMIPETHYEWVQNKLDEIRG</sequence>
<protein>
    <submittedName>
        <fullName evidence="1">Uncharacterized protein</fullName>
    </submittedName>
</protein>
<dbReference type="EMBL" id="SCWF01000011">
    <property type="protein sequence ID" value="TDM13400.1"/>
    <property type="molecule type" value="Genomic_DNA"/>
</dbReference>
<evidence type="ECO:0000313" key="1">
    <source>
        <dbReference type="EMBL" id="TDM13400.1"/>
    </source>
</evidence>
<reference evidence="1 2" key="1">
    <citation type="submission" date="2019-01" db="EMBL/GenBank/DDBJ databases">
        <title>Draft genome sequences of the type strains of six Macrococcus species.</title>
        <authorList>
            <person name="Mazhar S."/>
            <person name="Altermann E."/>
            <person name="Hill C."/>
            <person name="Mcauliffe O."/>
        </authorList>
    </citation>
    <scope>NUCLEOTIDE SEQUENCE [LARGE SCALE GENOMIC DNA]</scope>
    <source>
        <strain evidence="1 2">ATCC 51825</strain>
    </source>
</reference>
<dbReference type="AlphaFoldDB" id="A0A4V3BFJ2"/>
<accession>A0A4V3BFJ2</accession>
<evidence type="ECO:0000313" key="2">
    <source>
        <dbReference type="Proteomes" id="UP000294843"/>
    </source>
</evidence>
<name>A0A4V3BFJ2_9STAP</name>
<organism evidence="1 2">
    <name type="scientific">Macrococcus bovicus</name>
    <dbReference type="NCBI Taxonomy" id="69968"/>
    <lineage>
        <taxon>Bacteria</taxon>
        <taxon>Bacillati</taxon>
        <taxon>Bacillota</taxon>
        <taxon>Bacilli</taxon>
        <taxon>Bacillales</taxon>
        <taxon>Staphylococcaceae</taxon>
        <taxon>Macrococcus</taxon>
    </lineage>
</organism>
<gene>
    <name evidence="1" type="ORF">ERX55_09110</name>
</gene>
<proteinExistence type="predicted"/>
<keyword evidence="2" id="KW-1185">Reference proteome</keyword>
<dbReference type="Proteomes" id="UP000294843">
    <property type="component" value="Unassembled WGS sequence"/>
</dbReference>
<comment type="caution">
    <text evidence="1">The sequence shown here is derived from an EMBL/GenBank/DDBJ whole genome shotgun (WGS) entry which is preliminary data.</text>
</comment>
<dbReference type="OrthoDB" id="2410523at2"/>
<dbReference type="RefSeq" id="WP_133452266.1">
    <property type="nucleotide sequence ID" value="NZ_CP128470.1"/>
</dbReference>